<comment type="caution">
    <text evidence="1">The sequence shown here is derived from an EMBL/GenBank/DDBJ whole genome shotgun (WGS) entry which is preliminary data.</text>
</comment>
<organism evidence="1 2">
    <name type="scientific">Humicola insolens</name>
    <name type="common">Soft-rot fungus</name>
    <dbReference type="NCBI Taxonomy" id="85995"/>
    <lineage>
        <taxon>Eukaryota</taxon>
        <taxon>Fungi</taxon>
        <taxon>Dikarya</taxon>
        <taxon>Ascomycota</taxon>
        <taxon>Pezizomycotina</taxon>
        <taxon>Sordariomycetes</taxon>
        <taxon>Sordariomycetidae</taxon>
        <taxon>Sordariales</taxon>
        <taxon>Chaetomiaceae</taxon>
        <taxon>Mycothermus</taxon>
    </lineage>
</organism>
<dbReference type="EMBL" id="JAZGSY010000105">
    <property type="protein sequence ID" value="KAL1840619.1"/>
    <property type="molecule type" value="Genomic_DNA"/>
</dbReference>
<accession>A0ABR3VFS0</accession>
<evidence type="ECO:0000313" key="1">
    <source>
        <dbReference type="EMBL" id="KAL1840619.1"/>
    </source>
</evidence>
<keyword evidence="2" id="KW-1185">Reference proteome</keyword>
<name>A0ABR3VFS0_HUMIN</name>
<gene>
    <name evidence="1" type="ORF">VTJ49DRAFT_270</name>
</gene>
<dbReference type="Proteomes" id="UP001583172">
    <property type="component" value="Unassembled WGS sequence"/>
</dbReference>
<evidence type="ECO:0000313" key="2">
    <source>
        <dbReference type="Proteomes" id="UP001583172"/>
    </source>
</evidence>
<sequence length="138" mass="15237">MASKTLAVRGASGAGKKTLIGRLVFSCGGLGLEQLENLERRNRTSYPDVVRLFNEIGEKPSFWAPTAKIIVQGTADQAKASSADLRSLLAEDKWKPKERLVVVVNKMDAVDWLKPIFAEIAQAFQDIDIKQHGSRLRS</sequence>
<proteinExistence type="predicted"/>
<reference evidence="1 2" key="1">
    <citation type="journal article" date="2024" name="Commun. Biol.">
        <title>Comparative genomic analysis of thermophilic fungi reveals convergent evolutionary adaptations and gene losses.</title>
        <authorList>
            <person name="Steindorff A.S."/>
            <person name="Aguilar-Pontes M.V."/>
            <person name="Robinson A.J."/>
            <person name="Andreopoulos B."/>
            <person name="LaButti K."/>
            <person name="Kuo A."/>
            <person name="Mondo S."/>
            <person name="Riley R."/>
            <person name="Otillar R."/>
            <person name="Haridas S."/>
            <person name="Lipzen A."/>
            <person name="Grimwood J."/>
            <person name="Schmutz J."/>
            <person name="Clum A."/>
            <person name="Reid I.D."/>
            <person name="Moisan M.C."/>
            <person name="Butler G."/>
            <person name="Nguyen T.T.M."/>
            <person name="Dewar K."/>
            <person name="Conant G."/>
            <person name="Drula E."/>
            <person name="Henrissat B."/>
            <person name="Hansel C."/>
            <person name="Singer S."/>
            <person name="Hutchinson M.I."/>
            <person name="de Vries R.P."/>
            <person name="Natvig D.O."/>
            <person name="Powell A.J."/>
            <person name="Tsang A."/>
            <person name="Grigoriev I.V."/>
        </authorList>
    </citation>
    <scope>NUCLEOTIDE SEQUENCE [LARGE SCALE GENOMIC DNA]</scope>
    <source>
        <strain evidence="1 2">CBS 620.91</strain>
    </source>
</reference>
<dbReference type="SUPFAM" id="SSF52540">
    <property type="entry name" value="P-loop containing nucleoside triphosphate hydrolases"/>
    <property type="match status" value="1"/>
</dbReference>
<protein>
    <submittedName>
        <fullName evidence="1">Uncharacterized protein</fullName>
    </submittedName>
</protein>
<dbReference type="InterPro" id="IPR027417">
    <property type="entry name" value="P-loop_NTPase"/>
</dbReference>